<feature type="compositionally biased region" description="Polar residues" evidence="1">
    <location>
        <begin position="466"/>
        <end position="476"/>
    </location>
</feature>
<feature type="region of interest" description="Disordered" evidence="1">
    <location>
        <begin position="115"/>
        <end position="256"/>
    </location>
</feature>
<proteinExistence type="predicted"/>
<feature type="region of interest" description="Disordered" evidence="1">
    <location>
        <begin position="289"/>
        <end position="689"/>
    </location>
</feature>
<feature type="compositionally biased region" description="Basic and acidic residues" evidence="1">
    <location>
        <begin position="11"/>
        <end position="34"/>
    </location>
</feature>
<feature type="region of interest" description="Disordered" evidence="1">
    <location>
        <begin position="1"/>
        <end position="45"/>
    </location>
</feature>
<evidence type="ECO:0000313" key="3">
    <source>
        <dbReference type="Proteomes" id="UP000007264"/>
    </source>
</evidence>
<dbReference type="STRING" id="574566.I0YMT7"/>
<keyword evidence="3" id="KW-1185">Reference proteome</keyword>
<gene>
    <name evidence="2" type="ORF">COCSUDRAFT_67759</name>
</gene>
<feature type="compositionally biased region" description="Basic and acidic residues" evidence="1">
    <location>
        <begin position="496"/>
        <end position="513"/>
    </location>
</feature>
<name>I0YMT7_COCSC</name>
<dbReference type="GeneID" id="17037678"/>
<sequence length="689" mass="72553">MQASSEAETGNEERVQKGKEAETSGRAEEKERAKVQPGEQLDLPPFDCKVDKPMMEMEAGSNVWYQASILRETANEIQVLFPDPEEGDLVTKEWVKKSSSRIWRGSLARHAWKYISKGAWAPKKNPKPGRQRRSGSASKHAAPRQKAQGEATDGTGTGASMDLDSAAEDEQETHKSPHEDVPDQQQQRPQQRRKRMRAAAPAAETPAALQGGEDGGATHSNSGVPDTGGFGFNDGVGLSSKDEAQAPEPEPERQDPLAAWFRVHFAMLEDRGTLVTQLEGAGPEVGVAPHHALPLRRPPQAFAPARRKHGRNYDVNEGRCTDDADEKKKPNVVVGSDWQPARNRGARVTTRTGIDKSPPLKIFKESEDVQPQARSAAAMPSQRPAKGSGSRGAQHGKAGLVTPEVSAAGSDSEQQHHKQRGNSRGVSRGSRELNARAANKDASILSAPKWAFKAHESDEDDRDTRMSPTSSDSGRSPQPAPKLVKAGAKSSSAATRDQKPGDPRKQQAKERPLKAGRAGEQQGQSNAGKGPDAKPKSSTAQAKPKHSAPQGAAAAGKPGLEGGQGRSAAARPDPARIAGTQGAAATHKRSPLGPQGPTKAAAVWAGEPATSLSHKPGAGPKFAAKQGLGPAAGVPSTAAASNAAKKLPVKEHRHLGVGNGSNSNNSSGADANTAGGPLILQPSDIFMAD</sequence>
<dbReference type="KEGG" id="csl:COCSUDRAFT_67759"/>
<dbReference type="Proteomes" id="UP000007264">
    <property type="component" value="Unassembled WGS sequence"/>
</dbReference>
<feature type="compositionally biased region" description="Low complexity" evidence="1">
    <location>
        <begin position="198"/>
        <end position="210"/>
    </location>
</feature>
<feature type="compositionally biased region" description="Basic and acidic residues" evidence="1">
    <location>
        <begin position="240"/>
        <end position="255"/>
    </location>
</feature>
<dbReference type="EMBL" id="AGSI01000018">
    <property type="protein sequence ID" value="EIE19706.1"/>
    <property type="molecule type" value="Genomic_DNA"/>
</dbReference>
<organism evidence="2 3">
    <name type="scientific">Coccomyxa subellipsoidea (strain C-169)</name>
    <name type="common">Green microalga</name>
    <dbReference type="NCBI Taxonomy" id="574566"/>
    <lineage>
        <taxon>Eukaryota</taxon>
        <taxon>Viridiplantae</taxon>
        <taxon>Chlorophyta</taxon>
        <taxon>core chlorophytes</taxon>
        <taxon>Trebouxiophyceae</taxon>
        <taxon>Trebouxiophyceae incertae sedis</taxon>
        <taxon>Coccomyxaceae</taxon>
        <taxon>Coccomyxa</taxon>
        <taxon>Coccomyxa subellipsoidea</taxon>
    </lineage>
</organism>
<dbReference type="AlphaFoldDB" id="I0YMT7"/>
<accession>I0YMT7</accession>
<feature type="compositionally biased region" description="Basic and acidic residues" evidence="1">
    <location>
        <begin position="172"/>
        <end position="181"/>
    </location>
</feature>
<feature type="compositionally biased region" description="Basic and acidic residues" evidence="1">
    <location>
        <begin position="311"/>
        <end position="329"/>
    </location>
</feature>
<feature type="compositionally biased region" description="Low complexity" evidence="1">
    <location>
        <begin position="548"/>
        <end position="558"/>
    </location>
</feature>
<dbReference type="RefSeq" id="XP_005644250.1">
    <property type="nucleotide sequence ID" value="XM_005644193.1"/>
</dbReference>
<dbReference type="eggNOG" id="KOG2593">
    <property type="taxonomic scope" value="Eukaryota"/>
</dbReference>
<feature type="compositionally biased region" description="Basic residues" evidence="1">
    <location>
        <begin position="124"/>
        <end position="133"/>
    </location>
</feature>
<evidence type="ECO:0000313" key="2">
    <source>
        <dbReference type="EMBL" id="EIE19706.1"/>
    </source>
</evidence>
<feature type="compositionally biased region" description="Low complexity" evidence="1">
    <location>
        <begin position="660"/>
        <end position="676"/>
    </location>
</feature>
<reference evidence="2 3" key="1">
    <citation type="journal article" date="2012" name="Genome Biol.">
        <title>The genome of the polar eukaryotic microalga coccomyxa subellipsoidea reveals traits of cold adaptation.</title>
        <authorList>
            <person name="Blanc G."/>
            <person name="Agarkova I."/>
            <person name="Grimwood J."/>
            <person name="Kuo A."/>
            <person name="Brueggeman A."/>
            <person name="Dunigan D."/>
            <person name="Gurnon J."/>
            <person name="Ladunga I."/>
            <person name="Lindquist E."/>
            <person name="Lucas S."/>
            <person name="Pangilinan J."/>
            <person name="Proschold T."/>
            <person name="Salamov A."/>
            <person name="Schmutz J."/>
            <person name="Weeks D."/>
            <person name="Yamada T."/>
            <person name="Claverie J.M."/>
            <person name="Grigoriev I."/>
            <person name="Van Etten J."/>
            <person name="Lomsadze A."/>
            <person name="Borodovsky M."/>
        </authorList>
    </citation>
    <scope>NUCLEOTIDE SEQUENCE [LARGE SCALE GENOMIC DNA]</scope>
    <source>
        <strain evidence="2 3">C-169</strain>
    </source>
</reference>
<comment type="caution">
    <text evidence="2">The sequence shown here is derived from an EMBL/GenBank/DDBJ whole genome shotgun (WGS) entry which is preliminary data.</text>
</comment>
<evidence type="ECO:0000256" key="1">
    <source>
        <dbReference type="SAM" id="MobiDB-lite"/>
    </source>
</evidence>
<dbReference type="OrthoDB" id="550997at2759"/>
<protein>
    <submittedName>
        <fullName evidence="2">Uncharacterized protein</fullName>
    </submittedName>
</protein>